<reference evidence="2" key="1">
    <citation type="submission" date="2015-11" db="EMBL/GenBank/DDBJ databases">
        <authorList>
            <person name="Varghese N."/>
        </authorList>
    </citation>
    <scope>NUCLEOTIDE SEQUENCE [LARGE SCALE GENOMIC DNA]</scope>
    <source>
        <strain evidence="2">DSM 45899</strain>
    </source>
</reference>
<dbReference type="Proteomes" id="UP000198802">
    <property type="component" value="Unassembled WGS sequence"/>
</dbReference>
<evidence type="ECO:0000313" key="1">
    <source>
        <dbReference type="EMBL" id="CUU56747.1"/>
    </source>
</evidence>
<sequence length="66" mass="7456">MQGDVAVTAVEELEGRLIGYRDRLPVEPLEYAALMERAENATEEVRWIKDQLAKITGREEGRSAKP</sequence>
<dbReference type="EMBL" id="FAOZ01000008">
    <property type="protein sequence ID" value="CUU56747.1"/>
    <property type="molecule type" value="Genomic_DNA"/>
</dbReference>
<protein>
    <submittedName>
        <fullName evidence="1">Uncharacterized protein</fullName>
    </submittedName>
</protein>
<name>A0A0S4QM68_9ACTN</name>
<proteinExistence type="predicted"/>
<evidence type="ECO:0000313" key="2">
    <source>
        <dbReference type="Proteomes" id="UP000198802"/>
    </source>
</evidence>
<dbReference type="AlphaFoldDB" id="A0A0S4QM68"/>
<keyword evidence="2" id="KW-1185">Reference proteome</keyword>
<organism evidence="1 2">
    <name type="scientific">Parafrankia irregularis</name>
    <dbReference type="NCBI Taxonomy" id="795642"/>
    <lineage>
        <taxon>Bacteria</taxon>
        <taxon>Bacillati</taxon>
        <taxon>Actinomycetota</taxon>
        <taxon>Actinomycetes</taxon>
        <taxon>Frankiales</taxon>
        <taxon>Frankiaceae</taxon>
        <taxon>Parafrankia</taxon>
    </lineage>
</organism>
<accession>A0A0S4QM68</accession>
<gene>
    <name evidence="1" type="ORF">Ga0074812_108275</name>
</gene>